<accession>A0A2K1L0F4</accession>
<reference evidence="1 3" key="1">
    <citation type="journal article" date="2008" name="Science">
        <title>The Physcomitrella genome reveals evolutionary insights into the conquest of land by plants.</title>
        <authorList>
            <person name="Rensing S."/>
            <person name="Lang D."/>
            <person name="Zimmer A."/>
            <person name="Terry A."/>
            <person name="Salamov A."/>
            <person name="Shapiro H."/>
            <person name="Nishiyama T."/>
            <person name="Perroud P.-F."/>
            <person name="Lindquist E."/>
            <person name="Kamisugi Y."/>
            <person name="Tanahashi T."/>
            <person name="Sakakibara K."/>
            <person name="Fujita T."/>
            <person name="Oishi K."/>
            <person name="Shin-I T."/>
            <person name="Kuroki Y."/>
            <person name="Toyoda A."/>
            <person name="Suzuki Y."/>
            <person name="Hashimoto A."/>
            <person name="Yamaguchi K."/>
            <person name="Sugano A."/>
            <person name="Kohara Y."/>
            <person name="Fujiyama A."/>
            <person name="Anterola A."/>
            <person name="Aoki S."/>
            <person name="Ashton N."/>
            <person name="Barbazuk W.B."/>
            <person name="Barker E."/>
            <person name="Bennetzen J."/>
            <person name="Bezanilla M."/>
            <person name="Blankenship R."/>
            <person name="Cho S.H."/>
            <person name="Dutcher S."/>
            <person name="Estelle M."/>
            <person name="Fawcett J.A."/>
            <person name="Gundlach H."/>
            <person name="Hanada K."/>
            <person name="Heyl A."/>
            <person name="Hicks K.A."/>
            <person name="Hugh J."/>
            <person name="Lohr M."/>
            <person name="Mayer K."/>
            <person name="Melkozernov A."/>
            <person name="Murata T."/>
            <person name="Nelson D."/>
            <person name="Pils B."/>
            <person name="Prigge M."/>
            <person name="Reiss B."/>
            <person name="Renner T."/>
            <person name="Rombauts S."/>
            <person name="Rushton P."/>
            <person name="Sanderfoot A."/>
            <person name="Schween G."/>
            <person name="Shiu S.-H."/>
            <person name="Stueber K."/>
            <person name="Theodoulou F.L."/>
            <person name="Tu H."/>
            <person name="Van de Peer Y."/>
            <person name="Verrier P.J."/>
            <person name="Waters E."/>
            <person name="Wood A."/>
            <person name="Yang L."/>
            <person name="Cove D."/>
            <person name="Cuming A."/>
            <person name="Hasebe M."/>
            <person name="Lucas S."/>
            <person name="Mishler D.B."/>
            <person name="Reski R."/>
            <person name="Grigoriev I."/>
            <person name="Quatrano R.S."/>
            <person name="Boore J.L."/>
        </authorList>
    </citation>
    <scope>NUCLEOTIDE SEQUENCE [LARGE SCALE GENOMIC DNA]</scope>
    <source>
        <strain evidence="2 3">cv. Gransden 2004</strain>
    </source>
</reference>
<dbReference type="EnsemblPlants" id="Pp3c2_6120V3.1">
    <property type="protein sequence ID" value="Pp3c2_6120V3.1"/>
    <property type="gene ID" value="Pp3c2_6120"/>
</dbReference>
<reference evidence="2" key="3">
    <citation type="submission" date="2020-12" db="UniProtKB">
        <authorList>
            <consortium name="EnsemblPlants"/>
        </authorList>
    </citation>
    <scope>IDENTIFICATION</scope>
</reference>
<sequence length="63" mass="6928">MTQVRWPTALKRASVFGAQAQNVGLSELDPSSKHNALASGKLRTSNFTSLLRCNLRDAGNYMF</sequence>
<evidence type="ECO:0000313" key="2">
    <source>
        <dbReference type="EnsemblPlants" id="Pp3c2_6120V3.1"/>
    </source>
</evidence>
<dbReference type="EMBL" id="ABEU02000002">
    <property type="protein sequence ID" value="PNR59506.1"/>
    <property type="molecule type" value="Genomic_DNA"/>
</dbReference>
<gene>
    <name evidence="1" type="ORF">PHYPA_002297</name>
</gene>
<organism evidence="1">
    <name type="scientific">Physcomitrium patens</name>
    <name type="common">Spreading-leaved earth moss</name>
    <name type="synonym">Physcomitrella patens</name>
    <dbReference type="NCBI Taxonomy" id="3218"/>
    <lineage>
        <taxon>Eukaryota</taxon>
        <taxon>Viridiplantae</taxon>
        <taxon>Streptophyta</taxon>
        <taxon>Embryophyta</taxon>
        <taxon>Bryophyta</taxon>
        <taxon>Bryophytina</taxon>
        <taxon>Bryopsida</taxon>
        <taxon>Funariidae</taxon>
        <taxon>Funariales</taxon>
        <taxon>Funariaceae</taxon>
        <taxon>Physcomitrium</taxon>
    </lineage>
</organism>
<dbReference type="Proteomes" id="UP000006727">
    <property type="component" value="Chromosome 2"/>
</dbReference>
<name>A0A2K1L0F4_PHYPA</name>
<protein>
    <submittedName>
        <fullName evidence="1 2">Uncharacterized protein</fullName>
    </submittedName>
</protein>
<proteinExistence type="predicted"/>
<dbReference type="Gramene" id="Pp3c2_6120V3.2">
    <property type="protein sequence ID" value="Pp3c2_6120V3.2"/>
    <property type="gene ID" value="Pp3c2_6120"/>
</dbReference>
<reference evidence="1 3" key="2">
    <citation type="journal article" date="2018" name="Plant J.">
        <title>The Physcomitrella patens chromosome-scale assembly reveals moss genome structure and evolution.</title>
        <authorList>
            <person name="Lang D."/>
            <person name="Ullrich K.K."/>
            <person name="Murat F."/>
            <person name="Fuchs J."/>
            <person name="Jenkins J."/>
            <person name="Haas F.B."/>
            <person name="Piednoel M."/>
            <person name="Gundlach H."/>
            <person name="Van Bel M."/>
            <person name="Meyberg R."/>
            <person name="Vives C."/>
            <person name="Morata J."/>
            <person name="Symeonidi A."/>
            <person name="Hiss M."/>
            <person name="Muchero W."/>
            <person name="Kamisugi Y."/>
            <person name="Saleh O."/>
            <person name="Blanc G."/>
            <person name="Decker E.L."/>
            <person name="van Gessel N."/>
            <person name="Grimwood J."/>
            <person name="Hayes R.D."/>
            <person name="Graham S.W."/>
            <person name="Gunter L.E."/>
            <person name="McDaniel S.F."/>
            <person name="Hoernstein S.N.W."/>
            <person name="Larsson A."/>
            <person name="Li F.W."/>
            <person name="Perroud P.F."/>
            <person name="Phillips J."/>
            <person name="Ranjan P."/>
            <person name="Rokshar D.S."/>
            <person name="Rothfels C.J."/>
            <person name="Schneider L."/>
            <person name="Shu S."/>
            <person name="Stevenson D.W."/>
            <person name="Thummler F."/>
            <person name="Tillich M."/>
            <person name="Villarreal Aguilar J.C."/>
            <person name="Widiez T."/>
            <person name="Wong G.K."/>
            <person name="Wymore A."/>
            <person name="Zhang Y."/>
            <person name="Zimmer A.D."/>
            <person name="Quatrano R.S."/>
            <person name="Mayer K.F.X."/>
            <person name="Goodstein D."/>
            <person name="Casacuberta J.M."/>
            <person name="Vandepoele K."/>
            <person name="Reski R."/>
            <person name="Cuming A.C."/>
            <person name="Tuskan G.A."/>
            <person name="Maumus F."/>
            <person name="Salse J."/>
            <person name="Schmutz J."/>
            <person name="Rensing S.A."/>
        </authorList>
    </citation>
    <scope>NUCLEOTIDE SEQUENCE [LARGE SCALE GENOMIC DNA]</scope>
    <source>
        <strain evidence="2 3">cv. Gransden 2004</strain>
    </source>
</reference>
<evidence type="ECO:0000313" key="3">
    <source>
        <dbReference type="Proteomes" id="UP000006727"/>
    </source>
</evidence>
<dbReference type="AlphaFoldDB" id="A0A2K1L0F4"/>
<evidence type="ECO:0000313" key="1">
    <source>
        <dbReference type="EMBL" id="PNR59506.1"/>
    </source>
</evidence>
<dbReference type="Gramene" id="Pp3c2_6120V3.1">
    <property type="protein sequence ID" value="Pp3c2_6120V3.1"/>
    <property type="gene ID" value="Pp3c2_6120"/>
</dbReference>
<dbReference type="InParanoid" id="A0A2K1L0F4"/>
<dbReference type="PaxDb" id="3218-PP1S7_392V6.1"/>
<keyword evidence="3" id="KW-1185">Reference proteome</keyword>
<dbReference type="EnsemblPlants" id="Pp3c2_6120V3.2">
    <property type="protein sequence ID" value="Pp3c2_6120V3.2"/>
    <property type="gene ID" value="Pp3c2_6120"/>
</dbReference>